<organism evidence="1 2">
    <name type="scientific">Legionella feeleii</name>
    <dbReference type="NCBI Taxonomy" id="453"/>
    <lineage>
        <taxon>Bacteria</taxon>
        <taxon>Pseudomonadati</taxon>
        <taxon>Pseudomonadota</taxon>
        <taxon>Gammaproteobacteria</taxon>
        <taxon>Legionellales</taxon>
        <taxon>Legionellaceae</taxon>
        <taxon>Legionella</taxon>
    </lineage>
</organism>
<dbReference type="EMBL" id="UGNY01000001">
    <property type="protein sequence ID" value="STX39209.1"/>
    <property type="molecule type" value="Genomic_DNA"/>
</dbReference>
<dbReference type="RefSeq" id="WP_115175750.1">
    <property type="nucleotide sequence ID" value="NZ_UGNY01000001.1"/>
</dbReference>
<sequence>MTTVLDQINRELLGRVKPKRTFTLFSDTESDFFSALHKQLNLSNDMAIHDLLKAIAILESIPAFKNYLDKENYRTLDDLKSLKLDIPEQAVFSGRPKVSPSLFPLLTKIHDRLFSSYESAYFHARGDLPVNQVDYHQVMIEESQKFNEMSLTTKQAVLPDGATIVKDVGRGSVTIAGKKIVTEDSSDPSAIIAAIESLTGDKITTPGSKANKIFNFGGQFLQGTLLQEFCSTAMLVGKKIVGLESGYTKGMINWTKDVTTGEFVAQVKLKVLTCSYVNYQNKKEAPKLYAIAADGHTLLDVDADAVENIMQRAKSEINGSTVNDMVPIAEIDAVIRLVPQPYKLPQQHFMKVETASIHYNTADMVSTKERGLLAELVLEHTNSSVTATTGF</sequence>
<gene>
    <name evidence="1" type="ORF">NCTC11978_02403</name>
</gene>
<accession>A0A378IVM1</accession>
<dbReference type="Proteomes" id="UP000254033">
    <property type="component" value="Unassembled WGS sequence"/>
</dbReference>
<dbReference type="AlphaFoldDB" id="A0A378IVM1"/>
<proteinExistence type="predicted"/>
<evidence type="ECO:0000313" key="2">
    <source>
        <dbReference type="Proteomes" id="UP000254033"/>
    </source>
</evidence>
<protein>
    <submittedName>
        <fullName evidence="1">Uncharacterized protein</fullName>
    </submittedName>
</protein>
<reference evidence="1 2" key="1">
    <citation type="submission" date="2018-06" db="EMBL/GenBank/DDBJ databases">
        <authorList>
            <consortium name="Pathogen Informatics"/>
            <person name="Doyle S."/>
        </authorList>
    </citation>
    <scope>NUCLEOTIDE SEQUENCE [LARGE SCALE GENOMIC DNA]</scope>
    <source>
        <strain evidence="1 2">NCTC11978</strain>
    </source>
</reference>
<evidence type="ECO:0000313" key="1">
    <source>
        <dbReference type="EMBL" id="STX39209.1"/>
    </source>
</evidence>
<name>A0A378IVM1_9GAMM</name>